<dbReference type="Gene3D" id="1.10.3810.10">
    <property type="entry name" value="Biosynthetic peptidoglycan transglycosylase-like"/>
    <property type="match status" value="1"/>
</dbReference>
<dbReference type="GO" id="GO:0008955">
    <property type="term" value="F:peptidoglycan glycosyltransferase activity"/>
    <property type="evidence" value="ECO:0007669"/>
    <property type="project" value="UniProtKB-EC"/>
</dbReference>
<evidence type="ECO:0000256" key="2">
    <source>
        <dbReference type="ARBA" id="ARBA00022670"/>
    </source>
</evidence>
<dbReference type="InterPro" id="IPR005543">
    <property type="entry name" value="PASTA_dom"/>
</dbReference>
<gene>
    <name evidence="10" type="ORF">B5766_08450</name>
</gene>
<keyword evidence="5" id="KW-0378">Hydrolase</keyword>
<dbReference type="SMART" id="SM00740">
    <property type="entry name" value="PASTA"/>
    <property type="match status" value="2"/>
</dbReference>
<proteinExistence type="predicted"/>
<name>A0A2A6FQP8_9MICO</name>
<dbReference type="InterPro" id="IPR023346">
    <property type="entry name" value="Lysozyme-like_dom_sf"/>
</dbReference>
<comment type="catalytic activity">
    <reaction evidence="7">
        <text>Preferential cleavage: (Ac)2-L-Lys-D-Ala-|-D-Ala. Also transpeptidation of peptidyl-alanyl moieties that are N-acyl substituents of D-alanine.</text>
        <dbReference type="EC" id="3.4.16.4"/>
    </reaction>
</comment>
<dbReference type="Pfam" id="PF00912">
    <property type="entry name" value="Transgly"/>
    <property type="match status" value="1"/>
</dbReference>
<evidence type="ECO:0000256" key="4">
    <source>
        <dbReference type="ARBA" id="ARBA00022679"/>
    </source>
</evidence>
<feature type="domain" description="PASTA" evidence="9">
    <location>
        <begin position="834"/>
        <end position="901"/>
    </location>
</feature>
<dbReference type="SUPFAM" id="SSF56601">
    <property type="entry name" value="beta-lactamase/transpeptidase-like"/>
    <property type="match status" value="1"/>
</dbReference>
<dbReference type="InterPro" id="IPR001460">
    <property type="entry name" value="PCN-bd_Tpept"/>
</dbReference>
<evidence type="ECO:0000256" key="6">
    <source>
        <dbReference type="ARBA" id="ARBA00023268"/>
    </source>
</evidence>
<dbReference type="Gene3D" id="3.40.710.10">
    <property type="entry name" value="DD-peptidase/beta-lactamase superfamily"/>
    <property type="match status" value="1"/>
</dbReference>
<accession>A0A2A6FQP8</accession>
<keyword evidence="2" id="KW-0645">Protease</keyword>
<evidence type="ECO:0000256" key="5">
    <source>
        <dbReference type="ARBA" id="ARBA00022801"/>
    </source>
</evidence>
<feature type="domain" description="PASTA" evidence="9">
    <location>
        <begin position="762"/>
        <end position="833"/>
    </location>
</feature>
<dbReference type="GO" id="GO:0006508">
    <property type="term" value="P:proteolysis"/>
    <property type="evidence" value="ECO:0007669"/>
    <property type="project" value="UniProtKB-KW"/>
</dbReference>
<dbReference type="InterPro" id="IPR001264">
    <property type="entry name" value="Glyco_trans_51"/>
</dbReference>
<dbReference type="GO" id="GO:0009252">
    <property type="term" value="P:peptidoglycan biosynthetic process"/>
    <property type="evidence" value="ECO:0007669"/>
    <property type="project" value="TreeGrafter"/>
</dbReference>
<evidence type="ECO:0000256" key="1">
    <source>
        <dbReference type="ARBA" id="ARBA00022645"/>
    </source>
</evidence>
<dbReference type="GO" id="GO:0030288">
    <property type="term" value="C:outer membrane-bounded periplasmic space"/>
    <property type="evidence" value="ECO:0007669"/>
    <property type="project" value="TreeGrafter"/>
</dbReference>
<reference evidence="11" key="1">
    <citation type="submission" date="2017-03" db="EMBL/GenBank/DDBJ databases">
        <authorList>
            <person name="Lund M.B."/>
        </authorList>
    </citation>
    <scope>NUCLEOTIDE SEQUENCE [LARGE SCALE GENOMIC DNA]</scope>
</reference>
<keyword evidence="4" id="KW-0808">Transferase</keyword>
<dbReference type="Gene3D" id="3.30.10.20">
    <property type="match status" value="2"/>
</dbReference>
<dbReference type="PANTHER" id="PTHR32282:SF33">
    <property type="entry name" value="PEPTIDOGLYCAN GLYCOSYLTRANSFERASE"/>
    <property type="match status" value="1"/>
</dbReference>
<dbReference type="SUPFAM" id="SSF53955">
    <property type="entry name" value="Lysozyme-like"/>
    <property type="match status" value="1"/>
</dbReference>
<dbReference type="InterPro" id="IPR036950">
    <property type="entry name" value="PBP_transglycosylase"/>
</dbReference>
<protein>
    <recommendedName>
        <fullName evidence="9">PASTA domain-containing protein</fullName>
    </recommendedName>
</protein>
<dbReference type="AlphaFoldDB" id="A0A2A6FQP8"/>
<keyword evidence="3" id="KW-0328">Glycosyltransferase</keyword>
<keyword evidence="6" id="KW-0511">Multifunctional enzyme</keyword>
<dbReference type="InterPro" id="IPR012338">
    <property type="entry name" value="Beta-lactam/transpept-like"/>
</dbReference>
<dbReference type="EMBL" id="NAEP01000042">
    <property type="protein sequence ID" value="PDQ35007.1"/>
    <property type="molecule type" value="Genomic_DNA"/>
</dbReference>
<dbReference type="PANTHER" id="PTHR32282">
    <property type="entry name" value="BINDING PROTEIN TRANSPEPTIDASE, PUTATIVE-RELATED"/>
    <property type="match status" value="1"/>
</dbReference>
<dbReference type="CDD" id="cd06577">
    <property type="entry name" value="PASTA_pknB"/>
    <property type="match status" value="2"/>
</dbReference>
<dbReference type="InterPro" id="IPR050396">
    <property type="entry name" value="Glycosyltr_51/Transpeptidase"/>
</dbReference>
<comment type="caution">
    <text evidence="10">The sequence shown here is derived from an EMBL/GenBank/DDBJ whole genome shotgun (WGS) entry which is preliminary data.</text>
</comment>
<evidence type="ECO:0000313" key="10">
    <source>
        <dbReference type="EMBL" id="PDQ35007.1"/>
    </source>
</evidence>
<evidence type="ECO:0000256" key="8">
    <source>
        <dbReference type="ARBA" id="ARBA00049902"/>
    </source>
</evidence>
<evidence type="ECO:0000256" key="7">
    <source>
        <dbReference type="ARBA" id="ARBA00034000"/>
    </source>
</evidence>
<dbReference type="Pfam" id="PF00905">
    <property type="entry name" value="Transpeptidase"/>
    <property type="match status" value="1"/>
</dbReference>
<organism evidence="10 11">
    <name type="scientific">Candidatus Lumbricidiphila eiseniae</name>
    <dbReference type="NCBI Taxonomy" id="1969409"/>
    <lineage>
        <taxon>Bacteria</taxon>
        <taxon>Bacillati</taxon>
        <taxon>Actinomycetota</taxon>
        <taxon>Actinomycetes</taxon>
        <taxon>Micrococcales</taxon>
        <taxon>Microbacteriaceae</taxon>
        <taxon>Candidatus Lumbricidiphila</taxon>
    </lineage>
</organism>
<dbReference type="GO" id="GO:0009002">
    <property type="term" value="F:serine-type D-Ala-D-Ala carboxypeptidase activity"/>
    <property type="evidence" value="ECO:0007669"/>
    <property type="project" value="UniProtKB-EC"/>
</dbReference>
<evidence type="ECO:0000259" key="9">
    <source>
        <dbReference type="PROSITE" id="PS51178"/>
    </source>
</evidence>
<dbReference type="Pfam" id="PF03793">
    <property type="entry name" value="PASTA"/>
    <property type="match status" value="2"/>
</dbReference>
<dbReference type="Proteomes" id="UP000219994">
    <property type="component" value="Unassembled WGS sequence"/>
</dbReference>
<evidence type="ECO:0000313" key="11">
    <source>
        <dbReference type="Proteomes" id="UP000219994"/>
    </source>
</evidence>
<evidence type="ECO:0000256" key="3">
    <source>
        <dbReference type="ARBA" id="ARBA00022676"/>
    </source>
</evidence>
<sequence>MSRGVVTYSQVGILGSLHLGCGSNRSKPVEAMTGNGFTGSSGTLHYMAVSKRSVGGVGSGVLGFLGLSALTGVLITTALTPALAVTGLAANNGIALFENLPGYLNISALSAKSDIYATRSDGSVAHLASFFDEDRQEVGWDAISQFAKDAAVAAEDPRFYSHGGVDLQGSLRGAVITALGGKRQGGSSITQQYVKNVLINNGVNAATTPKAKEAAYEAASEPTAARKLKEMRYAISLEKKYSKNQILTGYLNIAGFGGRVYGIESAAEYYYGVPAKDLTLPEAASLLAIINEPDRFRLDKPNDKTNGAQTVNAAGVVTPYADTKGRRDYILKEMLQYKKITQQQHDDAVNTPIAPKITPPSTGCQTAAGSAYFCDYVSWVIRNQYDDLATTDVNEGTQLLQTGGLQIYTTLDLDLQNRSETAIAKNVPFSSPQLNIGSVSVSVQPGTGRILAMAQNKNYSNDPEQIAQSPDYSAINLSSDFSYGGSGGMQPGSTFKVFTLAEWLNEGHSLNETFNGSRRDFTRFKDSCNASGGASDGTWNGHYNPLNDDQTQANTALAATKYSVNSAFVSMAQQLDLCKIRQTAAAFNVRHADGTELQLPPAAVLGTEYVSPLTMATAFAGIANKGLFCTPIAIDKIMKADGSEVTPPASKCSQAVSEDVAAAMTYALQQTFNGGTASASNTGTGIPHIGKTGTTDSAVSTWMDGASTKVATVVWVGNISGSVNLRNTYFAGRQQAAVVRHQIWKDVMTLADQKYGGDKFATPSSTTLRQVLVPIPDVTGLTPDAAKKTIEDAGFVYADGGQRDSNLPLGQVAGTEPDGQAGRGSTVQVFTSNGLQIQVPTVLGFNQAQANSLLRTVGFSNIAVQKTAVSDSTKIGLVVTQSPSAGSYAKRTDLIQIAIGIAPQ</sequence>
<dbReference type="GO" id="GO:0008658">
    <property type="term" value="F:penicillin binding"/>
    <property type="evidence" value="ECO:0007669"/>
    <property type="project" value="InterPro"/>
</dbReference>
<dbReference type="PROSITE" id="PS51178">
    <property type="entry name" value="PASTA"/>
    <property type="match status" value="2"/>
</dbReference>
<keyword evidence="1" id="KW-0121">Carboxypeptidase</keyword>
<comment type="catalytic activity">
    <reaction evidence="8">
        <text>[GlcNAc-(1-&gt;4)-Mur2Ac(oyl-L-Ala-gamma-D-Glu-L-Lys-D-Ala-D-Ala)](n)-di-trans,octa-cis-undecaprenyl diphosphate + beta-D-GlcNAc-(1-&gt;4)-Mur2Ac(oyl-L-Ala-gamma-D-Glu-L-Lys-D-Ala-D-Ala)-di-trans,octa-cis-undecaprenyl diphosphate = [GlcNAc-(1-&gt;4)-Mur2Ac(oyl-L-Ala-gamma-D-Glu-L-Lys-D-Ala-D-Ala)](n+1)-di-trans,octa-cis-undecaprenyl diphosphate + di-trans,octa-cis-undecaprenyl diphosphate + H(+)</text>
        <dbReference type="Rhea" id="RHEA:23708"/>
        <dbReference type="Rhea" id="RHEA-COMP:9602"/>
        <dbReference type="Rhea" id="RHEA-COMP:9603"/>
        <dbReference type="ChEBI" id="CHEBI:15378"/>
        <dbReference type="ChEBI" id="CHEBI:58405"/>
        <dbReference type="ChEBI" id="CHEBI:60033"/>
        <dbReference type="ChEBI" id="CHEBI:78435"/>
        <dbReference type="EC" id="2.4.99.28"/>
    </reaction>
</comment>